<dbReference type="RefSeq" id="WP_107242254.1">
    <property type="nucleotide sequence ID" value="NZ_PYMJ01000006.1"/>
</dbReference>
<dbReference type="PANTHER" id="PTHR37812:SF1">
    <property type="entry name" value="MU-LIKE PROPHAGE FLUMU PROTEIN C"/>
    <property type="match status" value="1"/>
</dbReference>
<proteinExistence type="predicted"/>
<accession>A0A2T3JKD9</accession>
<dbReference type="EMBL" id="PYMJ01000006">
    <property type="protein sequence ID" value="PSU49466.1"/>
    <property type="molecule type" value="Genomic_DNA"/>
</dbReference>
<dbReference type="AlphaFoldDB" id="A0A2T3JKD9"/>
<feature type="domain" description="Mor transcription activator" evidence="1">
    <location>
        <begin position="35"/>
        <end position="137"/>
    </location>
</feature>
<organism evidence="2 3">
    <name type="scientific">Photobacterium frigidiphilum</name>
    <dbReference type="NCBI Taxonomy" id="264736"/>
    <lineage>
        <taxon>Bacteria</taxon>
        <taxon>Pseudomonadati</taxon>
        <taxon>Pseudomonadota</taxon>
        <taxon>Gammaproteobacteria</taxon>
        <taxon>Vibrionales</taxon>
        <taxon>Vibrionaceae</taxon>
        <taxon>Photobacterium</taxon>
    </lineage>
</organism>
<dbReference type="InterPro" id="IPR009057">
    <property type="entry name" value="Homeodomain-like_sf"/>
</dbReference>
<dbReference type="Gene3D" id="1.10.10.60">
    <property type="entry name" value="Homeodomain-like"/>
    <property type="match status" value="2"/>
</dbReference>
<dbReference type="SUPFAM" id="SSF46689">
    <property type="entry name" value="Homeodomain-like"/>
    <property type="match status" value="1"/>
</dbReference>
<reference evidence="2 3" key="1">
    <citation type="submission" date="2018-01" db="EMBL/GenBank/DDBJ databases">
        <title>Whole genome sequencing of Histamine producing bacteria.</title>
        <authorList>
            <person name="Butler K."/>
        </authorList>
    </citation>
    <scope>NUCLEOTIDE SEQUENCE [LARGE SCALE GENOMIC DNA]</scope>
    <source>
        <strain evidence="2 3">JCM 12947</strain>
    </source>
</reference>
<evidence type="ECO:0000313" key="2">
    <source>
        <dbReference type="EMBL" id="PSU49466.1"/>
    </source>
</evidence>
<comment type="caution">
    <text evidence="2">The sequence shown here is derived from an EMBL/GenBank/DDBJ whole genome shotgun (WGS) entry which is preliminary data.</text>
</comment>
<evidence type="ECO:0000313" key="3">
    <source>
        <dbReference type="Proteomes" id="UP000240987"/>
    </source>
</evidence>
<dbReference type="PANTHER" id="PTHR37812">
    <property type="entry name" value="MU-LIKE PROPHAGE FLUMU PROTEIN C"/>
    <property type="match status" value="1"/>
</dbReference>
<dbReference type="InterPro" id="IPR014875">
    <property type="entry name" value="Mor_transcription_activator"/>
</dbReference>
<keyword evidence="3" id="KW-1185">Reference proteome</keyword>
<name>A0A2T3JKD9_9GAMM</name>
<sequence>MDKQIDNNDATVDMFGFEGVSLSDIEQLTEEQDSNRWPEAMRDMHDLLKRQLENEGADPAIAIKQLSEICKTFGGMQFYLPRGHHLEVMLIHLNIWNDFTGDNVVQLSRKYDVSMQHVYRVIAKMRKREIKKHQPELF</sequence>
<dbReference type="Proteomes" id="UP000240987">
    <property type="component" value="Unassembled WGS sequence"/>
</dbReference>
<evidence type="ECO:0000259" key="1">
    <source>
        <dbReference type="Pfam" id="PF08765"/>
    </source>
</evidence>
<gene>
    <name evidence="2" type="ORF">C9J12_08230</name>
</gene>
<dbReference type="Pfam" id="PF08765">
    <property type="entry name" value="Mor"/>
    <property type="match status" value="1"/>
</dbReference>
<dbReference type="OrthoDB" id="6387485at2"/>
<protein>
    <submittedName>
        <fullName evidence="2">Transcriptional regulator</fullName>
    </submittedName>
</protein>
<dbReference type="InterPro" id="IPR052411">
    <property type="entry name" value="c-mor_Regulatory_Protein"/>
</dbReference>